<dbReference type="SUPFAM" id="SSF69304">
    <property type="entry name" value="Tricorn protease N-terminal domain"/>
    <property type="match status" value="1"/>
</dbReference>
<dbReference type="EMBL" id="CP034550">
    <property type="protein sequence ID" value="QFZ18599.1"/>
    <property type="molecule type" value="Genomic_DNA"/>
</dbReference>
<dbReference type="Pfam" id="PF20062">
    <property type="entry name" value="DUF6461"/>
    <property type="match status" value="1"/>
</dbReference>
<gene>
    <name evidence="2" type="ORF">EKG83_15030</name>
</gene>
<dbReference type="RefSeq" id="WP_051766431.1">
    <property type="nucleotide sequence ID" value="NZ_CP034550.1"/>
</dbReference>
<dbReference type="OrthoDB" id="4198010at2"/>
<dbReference type="Gene3D" id="2.90.10.10">
    <property type="entry name" value="Bulb-type lectin domain"/>
    <property type="match status" value="1"/>
</dbReference>
<reference evidence="3" key="1">
    <citation type="journal article" date="2021" name="Curr. Microbiol.">
        <title>Complete genome of nocamycin-producing strain Saccharothrix syringae NRRL B-16468 reveals the biosynthetic potential for secondary metabolites.</title>
        <authorList>
            <person name="Mo X."/>
            <person name="Yang S."/>
        </authorList>
    </citation>
    <scope>NUCLEOTIDE SEQUENCE [LARGE SCALE GENOMIC DNA]</scope>
    <source>
        <strain evidence="3">ATCC 51364 / DSM 43886 / JCM 6844 / KCTC 9398 / NBRC 14523 / NRRL B-16468 / INA 2240</strain>
    </source>
</reference>
<evidence type="ECO:0000313" key="3">
    <source>
        <dbReference type="Proteomes" id="UP000325787"/>
    </source>
</evidence>
<accession>A0A5Q0GX93</accession>
<evidence type="ECO:0000313" key="2">
    <source>
        <dbReference type="EMBL" id="QFZ18599.1"/>
    </source>
</evidence>
<organism evidence="2 3">
    <name type="scientific">Saccharothrix syringae</name>
    <name type="common">Nocardiopsis syringae</name>
    <dbReference type="NCBI Taxonomy" id="103733"/>
    <lineage>
        <taxon>Bacteria</taxon>
        <taxon>Bacillati</taxon>
        <taxon>Actinomycetota</taxon>
        <taxon>Actinomycetes</taxon>
        <taxon>Pseudonocardiales</taxon>
        <taxon>Pseudonocardiaceae</taxon>
        <taxon>Saccharothrix</taxon>
    </lineage>
</organism>
<dbReference type="KEGG" id="ssyi:EKG83_15030"/>
<dbReference type="Proteomes" id="UP000325787">
    <property type="component" value="Chromosome"/>
</dbReference>
<sequence length="629" mass="67391">MRELLQQDRLRAGDEVLSPSGRHALHYDARGAAVLTDRQRAEVRWRSEPGRLFLDGDGVLRVEDGTGGPVRSTGLACPGAEVLVVTDDGDLELLSGERVRLLNSRLGPVGVTAVAGAAPAAAITADRYLFRQGEHRQVVARTPDGSLRVTTDEPGSWSFTLPARLARWLEQDGTVLTWRILPNGERLAWTLCLVDASGDLRWRENPRQAHAYPPPARPHAHGGPELPRGGRLRHQSLTSPGGSRTLVHEDDGNLVLYANPSGRALWSTGTWWAGDGWVDLTDAGDLVVRNSCGAPVWRAGARDGQRLRVGDDGGVALLDALGREVWGVRAGSADAVPFPHVGRGPALRRGQSLGNHSLTSADGGTVLVCQAGRRLVLFGPGGQRLWERYLWETDRAHLALDDDGVLRLRARDGSAVARLAGPADELVVLPGEAVLRCADGTVVWRTGRPPRDYTSWLSALVHDGAYCATVVHDIDPDEALRRLGARPGGIATGTWSELRKRVDPDSGVAVAAFTLGWHTLLVQAGSRLAPPRPNLSAGTFAVTCCREAGADPAFLVFRDGAVVADHRGGDPGDRPRAPEVRRALAAMGVDSPARAAVERDLELLCRTAEVHPTPLDVVRPARIAVIGRG</sequence>
<dbReference type="GO" id="GO:0030246">
    <property type="term" value="F:carbohydrate binding"/>
    <property type="evidence" value="ECO:0007669"/>
    <property type="project" value="UniProtKB-KW"/>
</dbReference>
<proteinExistence type="predicted"/>
<evidence type="ECO:0000256" key="1">
    <source>
        <dbReference type="SAM" id="MobiDB-lite"/>
    </source>
</evidence>
<feature type="region of interest" description="Disordered" evidence="1">
    <location>
        <begin position="207"/>
        <end position="244"/>
    </location>
</feature>
<dbReference type="InterPro" id="IPR036426">
    <property type="entry name" value="Bulb-type_lectin_dom_sf"/>
</dbReference>
<dbReference type="SUPFAM" id="SSF51110">
    <property type="entry name" value="alpha-D-mannose-specific plant lectins"/>
    <property type="match status" value="1"/>
</dbReference>
<protein>
    <submittedName>
        <fullName evidence="2">Curculin domain-containing protein (Mannose-binding) lectin</fullName>
    </submittedName>
</protein>
<keyword evidence="3" id="KW-1185">Reference proteome</keyword>
<dbReference type="AlphaFoldDB" id="A0A5Q0GX93"/>
<keyword evidence="2" id="KW-0430">Lectin</keyword>
<dbReference type="InterPro" id="IPR045592">
    <property type="entry name" value="DUF6461"/>
</dbReference>
<dbReference type="Gene3D" id="2.90.10.30">
    <property type="match status" value="2"/>
</dbReference>
<name>A0A5Q0GX93_SACSY</name>